<evidence type="ECO:0000313" key="2">
    <source>
        <dbReference type="EMBL" id="APZ44493.1"/>
    </source>
</evidence>
<name>A0A1P8UKY4_9GAMM</name>
<dbReference type="PANTHER" id="PTHR48090">
    <property type="entry name" value="UNDECAPRENYL-PHOSPHATE 4-DEOXY-4-FORMAMIDO-L-ARABINOSE TRANSFERASE-RELATED"/>
    <property type="match status" value="1"/>
</dbReference>
<dbReference type="SUPFAM" id="SSF53448">
    <property type="entry name" value="Nucleotide-diphospho-sugar transferases"/>
    <property type="match status" value="1"/>
</dbReference>
<dbReference type="AlphaFoldDB" id="A0A1P8UKY4"/>
<dbReference type="KEGG" id="afy:BW247_02205"/>
<dbReference type="CDD" id="cd04179">
    <property type="entry name" value="DPM_DPG-synthase_like"/>
    <property type="match status" value="1"/>
</dbReference>
<dbReference type="InterPro" id="IPR029044">
    <property type="entry name" value="Nucleotide-diphossugar_trans"/>
</dbReference>
<proteinExistence type="predicted"/>
<evidence type="ECO:0000259" key="1">
    <source>
        <dbReference type="Pfam" id="PF00535"/>
    </source>
</evidence>
<accession>A0A1P8UKY4</accession>
<dbReference type="Gene3D" id="3.90.550.10">
    <property type="entry name" value="Spore Coat Polysaccharide Biosynthesis Protein SpsA, Chain A"/>
    <property type="match status" value="1"/>
</dbReference>
<dbReference type="InterPro" id="IPR050256">
    <property type="entry name" value="Glycosyltransferase_2"/>
</dbReference>
<gene>
    <name evidence="2" type="ORF">BW247_02205</name>
</gene>
<protein>
    <recommendedName>
        <fullName evidence="1">Glycosyltransferase 2-like domain-containing protein</fullName>
    </recommendedName>
</protein>
<organism evidence="2 3">
    <name type="scientific">Acidihalobacter ferrooxydans</name>
    <dbReference type="NCBI Taxonomy" id="1765967"/>
    <lineage>
        <taxon>Bacteria</taxon>
        <taxon>Pseudomonadati</taxon>
        <taxon>Pseudomonadota</taxon>
        <taxon>Gammaproteobacteria</taxon>
        <taxon>Chromatiales</taxon>
        <taxon>Ectothiorhodospiraceae</taxon>
        <taxon>Acidihalobacter</taxon>
    </lineage>
</organism>
<reference evidence="2 3" key="1">
    <citation type="submission" date="2017-01" db="EMBL/GenBank/DDBJ databases">
        <title>Draft sequence of Acidihalobacter ferrooxidans strain DSM 14175 (strain V8).</title>
        <authorList>
            <person name="Khaleque H.N."/>
            <person name="Ramsay J.P."/>
            <person name="Murphy R.J.T."/>
            <person name="Kaksonen A.H."/>
            <person name="Boxall N.J."/>
            <person name="Watkin E.L.J."/>
        </authorList>
    </citation>
    <scope>NUCLEOTIDE SEQUENCE [LARGE SCALE GENOMIC DNA]</scope>
    <source>
        <strain evidence="2 3">V8</strain>
    </source>
</reference>
<dbReference type="PANTHER" id="PTHR48090:SF7">
    <property type="entry name" value="RFBJ PROTEIN"/>
    <property type="match status" value="1"/>
</dbReference>
<sequence>MSKRPGVCAVIPAYNEAATIREVIIGVRAHLDCVIVVDDGSQDGTAAALADLDGVTLLRHERNAGKAQTLLTGFAHALAQGAGAVVTLDGDGQHRPEDLPRLLALHARRPGALLIAARTRRRELSPGIRRMANLIADFWISWAAGRLIHDSQSGFRVYPARFLDPLPAAPPRRDGFTFETALLIRAAHCNVPFLYLDIDTRYFAGQRPSHYRHYDTWRIVVYVAGQLLRRGMNPLGLPVALSRLWRRRPHTVDARDLPTASS</sequence>
<dbReference type="Proteomes" id="UP000243807">
    <property type="component" value="Chromosome"/>
</dbReference>
<evidence type="ECO:0000313" key="3">
    <source>
        <dbReference type="Proteomes" id="UP000243807"/>
    </source>
</evidence>
<keyword evidence="3" id="KW-1185">Reference proteome</keyword>
<feature type="domain" description="Glycosyltransferase 2-like" evidence="1">
    <location>
        <begin position="9"/>
        <end position="130"/>
    </location>
</feature>
<dbReference type="InterPro" id="IPR001173">
    <property type="entry name" value="Glyco_trans_2-like"/>
</dbReference>
<dbReference type="Pfam" id="PF00535">
    <property type="entry name" value="Glycos_transf_2"/>
    <property type="match status" value="1"/>
</dbReference>
<dbReference type="STRING" id="1765967.BW247_02205"/>
<dbReference type="EMBL" id="CP019434">
    <property type="protein sequence ID" value="APZ44493.1"/>
    <property type="molecule type" value="Genomic_DNA"/>
</dbReference>